<keyword evidence="6 7" id="KW-0472">Membrane</keyword>
<feature type="transmembrane region" description="Helical" evidence="7">
    <location>
        <begin position="361"/>
        <end position="383"/>
    </location>
</feature>
<evidence type="ECO:0000259" key="8">
    <source>
        <dbReference type="Pfam" id="PF06808"/>
    </source>
</evidence>
<feature type="transmembrane region" description="Helical" evidence="7">
    <location>
        <begin position="61"/>
        <end position="81"/>
    </location>
</feature>
<dbReference type="InterPro" id="IPR004681">
    <property type="entry name" value="TRAP_DctM"/>
</dbReference>
<keyword evidence="3" id="KW-0997">Cell inner membrane</keyword>
<feature type="domain" description="TRAP C4-dicarboxylate transport system permease DctM subunit" evidence="8">
    <location>
        <begin position="7"/>
        <end position="419"/>
    </location>
</feature>
<dbReference type="InterPro" id="IPR010656">
    <property type="entry name" value="DctM"/>
</dbReference>
<dbReference type="AlphaFoldDB" id="A0A2P2DXJ2"/>
<sequence>MSSWGILGLLLVLIILRQPLIVLMGAVTVFCYYFLPDPPLEAVTELNAIIGDLFFAGDKEILLAIPLFIIAGNLMTHGSIARRLIRMAQAMTAPIPAGLAIAGVFSCGIFAAISGSSPVTLIAIGGLMYPSLTKAGYPSQFSMGLLASGGTLGIIIPPSIPMIVYAIMVGVSVTDLFIAGIGPGILLMSLLMLYSVFRAGKIGRGKWDFQEVKQSWKEGILALLMPIVILGGIYSGFFTATESAAIAVFYAIIVEIFVHKELSFGKIPSIMAESAEQLGILFLILILAVSLNKFMIENEIPQNLVTTMSGLISSPVTFLIGVNILLLIVGMFMDIMSAILVLAPLLAPMAVNYGINPIHFGIIMIVNLEIGYLTPPVGINLFVASGIFKQPLGKVIQSVAPIVGLFLFGLILISWIPEISLGLISPENVPPASP</sequence>
<dbReference type="RefSeq" id="WP_108974181.1">
    <property type="nucleotide sequence ID" value="NZ_BFBB01000003.1"/>
</dbReference>
<dbReference type="NCBIfam" id="TIGR00786">
    <property type="entry name" value="dctM"/>
    <property type="match status" value="1"/>
</dbReference>
<organism evidence="9 10">
    <name type="scientific">Leptospira ryugenii</name>
    <dbReference type="NCBI Taxonomy" id="1917863"/>
    <lineage>
        <taxon>Bacteria</taxon>
        <taxon>Pseudomonadati</taxon>
        <taxon>Spirochaetota</taxon>
        <taxon>Spirochaetia</taxon>
        <taxon>Leptospirales</taxon>
        <taxon>Leptospiraceae</taxon>
        <taxon>Leptospira</taxon>
    </lineage>
</organism>
<evidence type="ECO:0000256" key="1">
    <source>
        <dbReference type="ARBA" id="ARBA00004429"/>
    </source>
</evidence>
<accession>A0A2P2DXJ2</accession>
<dbReference type="Pfam" id="PF06808">
    <property type="entry name" value="DctM"/>
    <property type="match status" value="1"/>
</dbReference>
<feature type="transmembrane region" description="Helical" evidence="7">
    <location>
        <begin position="278"/>
        <end position="296"/>
    </location>
</feature>
<feature type="transmembrane region" description="Helical" evidence="7">
    <location>
        <begin position="93"/>
        <end position="113"/>
    </location>
</feature>
<evidence type="ECO:0000256" key="2">
    <source>
        <dbReference type="ARBA" id="ARBA00022475"/>
    </source>
</evidence>
<feature type="transmembrane region" description="Helical" evidence="7">
    <location>
        <begin position="7"/>
        <end position="35"/>
    </location>
</feature>
<dbReference type="GO" id="GO:0005886">
    <property type="term" value="C:plasma membrane"/>
    <property type="evidence" value="ECO:0007669"/>
    <property type="project" value="UniProtKB-SubCell"/>
</dbReference>
<dbReference type="PIRSF" id="PIRSF006066">
    <property type="entry name" value="HI0050"/>
    <property type="match status" value="1"/>
</dbReference>
<evidence type="ECO:0000313" key="10">
    <source>
        <dbReference type="Proteomes" id="UP000245133"/>
    </source>
</evidence>
<feature type="transmembrane region" description="Helical" evidence="7">
    <location>
        <begin position="176"/>
        <end position="197"/>
    </location>
</feature>
<dbReference type="OrthoDB" id="370245at2"/>
<keyword evidence="5 7" id="KW-1133">Transmembrane helix</keyword>
<dbReference type="PANTHER" id="PTHR33362">
    <property type="entry name" value="SIALIC ACID TRAP TRANSPORTER PERMEASE PROTEIN SIAT-RELATED"/>
    <property type="match status" value="1"/>
</dbReference>
<proteinExistence type="predicted"/>
<keyword evidence="2" id="KW-1003">Cell membrane</keyword>
<dbReference type="GO" id="GO:0022857">
    <property type="term" value="F:transmembrane transporter activity"/>
    <property type="evidence" value="ECO:0007669"/>
    <property type="project" value="TreeGrafter"/>
</dbReference>
<feature type="transmembrane region" description="Helical" evidence="7">
    <location>
        <begin position="308"/>
        <end position="328"/>
    </location>
</feature>
<dbReference type="PANTHER" id="PTHR33362:SF5">
    <property type="entry name" value="C4-DICARBOXYLATE TRAP TRANSPORTER LARGE PERMEASE PROTEIN DCTM"/>
    <property type="match status" value="1"/>
</dbReference>
<keyword evidence="10" id="KW-1185">Reference proteome</keyword>
<comment type="caution">
    <text evidence="9">The sequence shown here is derived from an EMBL/GenBank/DDBJ whole genome shotgun (WGS) entry which is preliminary data.</text>
</comment>
<name>A0A2P2DXJ2_9LEPT</name>
<dbReference type="EMBL" id="BFBB01000003">
    <property type="protein sequence ID" value="GBF49357.1"/>
    <property type="molecule type" value="Genomic_DNA"/>
</dbReference>
<feature type="transmembrane region" description="Helical" evidence="7">
    <location>
        <begin position="144"/>
        <end position="170"/>
    </location>
</feature>
<feature type="transmembrane region" description="Helical" evidence="7">
    <location>
        <begin position="218"/>
        <end position="237"/>
    </location>
</feature>
<evidence type="ECO:0000256" key="4">
    <source>
        <dbReference type="ARBA" id="ARBA00022692"/>
    </source>
</evidence>
<evidence type="ECO:0000256" key="6">
    <source>
        <dbReference type="ARBA" id="ARBA00023136"/>
    </source>
</evidence>
<evidence type="ECO:0000256" key="7">
    <source>
        <dbReference type="SAM" id="Phobius"/>
    </source>
</evidence>
<evidence type="ECO:0000256" key="5">
    <source>
        <dbReference type="ARBA" id="ARBA00022989"/>
    </source>
</evidence>
<feature type="transmembrane region" description="Helical" evidence="7">
    <location>
        <begin position="119"/>
        <end position="137"/>
    </location>
</feature>
<comment type="subcellular location">
    <subcellularLocation>
        <location evidence="1">Cell inner membrane</location>
        <topology evidence="1">Multi-pass membrane protein</topology>
    </subcellularLocation>
</comment>
<reference evidence="9 10" key="1">
    <citation type="submission" date="2018-02" db="EMBL/GenBank/DDBJ databases">
        <title>Novel Leptospira species isolated from soil and water in Japan.</title>
        <authorList>
            <person name="Nakao R."/>
            <person name="Masuzawa T."/>
        </authorList>
    </citation>
    <scope>NUCLEOTIDE SEQUENCE [LARGE SCALE GENOMIC DNA]</scope>
    <source>
        <strain evidence="9 10">YH101</strain>
    </source>
</reference>
<feature type="transmembrane region" description="Helical" evidence="7">
    <location>
        <begin position="243"/>
        <end position="258"/>
    </location>
</feature>
<protein>
    <submittedName>
        <fullName evidence="9">TRAP-type C4-dicarboxylate transport system large permease protein</fullName>
    </submittedName>
</protein>
<evidence type="ECO:0000256" key="3">
    <source>
        <dbReference type="ARBA" id="ARBA00022519"/>
    </source>
</evidence>
<feature type="transmembrane region" description="Helical" evidence="7">
    <location>
        <begin position="395"/>
        <end position="416"/>
    </location>
</feature>
<dbReference type="Proteomes" id="UP000245133">
    <property type="component" value="Unassembled WGS sequence"/>
</dbReference>
<keyword evidence="4 7" id="KW-0812">Transmembrane</keyword>
<feature type="transmembrane region" description="Helical" evidence="7">
    <location>
        <begin position="335"/>
        <end position="355"/>
    </location>
</feature>
<gene>
    <name evidence="9" type="ORF">LPTSP4_08680</name>
</gene>
<evidence type="ECO:0000313" key="9">
    <source>
        <dbReference type="EMBL" id="GBF49357.1"/>
    </source>
</evidence>